<gene>
    <name evidence="2" type="ORF">C5689_02970</name>
</gene>
<evidence type="ECO:0000313" key="2">
    <source>
        <dbReference type="EMBL" id="PWB95493.1"/>
    </source>
</evidence>
<feature type="domain" description="N-acetyltransferase" evidence="1">
    <location>
        <begin position="3"/>
        <end position="145"/>
    </location>
</feature>
<evidence type="ECO:0000259" key="1">
    <source>
        <dbReference type="PROSITE" id="PS51186"/>
    </source>
</evidence>
<dbReference type="PROSITE" id="PS51186">
    <property type="entry name" value="GNAT"/>
    <property type="match status" value="1"/>
</dbReference>
<dbReference type="AlphaFoldDB" id="A0A2U1SV50"/>
<dbReference type="RefSeq" id="WP_108915779.1">
    <property type="nucleotide sequence ID" value="NZ_BGJY01000001.1"/>
</dbReference>
<name>A0A2U1SV50_METSR</name>
<accession>A0A2U1SV50</accession>
<dbReference type="Proteomes" id="UP000245137">
    <property type="component" value="Unassembled WGS sequence"/>
</dbReference>
<comment type="caution">
    <text evidence="2">The sequence shown here is derived from an EMBL/GenBank/DDBJ whole genome shotgun (WGS) entry which is preliminary data.</text>
</comment>
<dbReference type="SUPFAM" id="SSF55729">
    <property type="entry name" value="Acyl-CoA N-acyltransferases (Nat)"/>
    <property type="match status" value="1"/>
</dbReference>
<reference evidence="2 3" key="1">
    <citation type="journal article" date="2018" name="Appl. Microbiol. Biotechnol.">
        <title>Co-cultivation of the strictly anaerobic methanogen Methanosarcina barkeri with aerobic methanotrophs in an oxygen-limited membrane bioreactor.</title>
        <authorList>
            <person name="In 't Zandt M.H."/>
            <person name="van den Bosch T.J.M."/>
            <person name="Rijkers R."/>
            <person name="van Kessel M.A.H.J."/>
            <person name="Jetten M.S.M."/>
            <person name="Welte C.U."/>
        </authorList>
    </citation>
    <scope>NUCLEOTIDE SEQUENCE [LARGE SCALE GENOMIC DNA]</scope>
    <source>
        <strain evidence="2 3">DSM 17706</strain>
    </source>
</reference>
<dbReference type="EMBL" id="PUIV01000002">
    <property type="protein sequence ID" value="PWB95493.1"/>
    <property type="molecule type" value="Genomic_DNA"/>
</dbReference>
<dbReference type="InterPro" id="IPR016181">
    <property type="entry name" value="Acyl_CoA_acyltransferase"/>
</dbReference>
<evidence type="ECO:0000313" key="3">
    <source>
        <dbReference type="Proteomes" id="UP000245137"/>
    </source>
</evidence>
<sequence length="145" mass="16328">MPITFRMSTIDDLSKFRAWFHDDELRRRLSFPTDDWFAYVTAGDAARSWAALYAGEIIAQVQVDRESPERGCLAFAMRPDRRGRGLGKRVLSAFLSGPGLAYPVLEGQIEFDNVASLACCRRCGFTIAHEPDADGFIRASYRSKQ</sequence>
<dbReference type="GO" id="GO:0016747">
    <property type="term" value="F:acyltransferase activity, transferring groups other than amino-acyl groups"/>
    <property type="evidence" value="ECO:0007669"/>
    <property type="project" value="InterPro"/>
</dbReference>
<dbReference type="Pfam" id="PF13302">
    <property type="entry name" value="Acetyltransf_3"/>
    <property type="match status" value="1"/>
</dbReference>
<organism evidence="2 3">
    <name type="scientific">Methylosinus sporium</name>
    <dbReference type="NCBI Taxonomy" id="428"/>
    <lineage>
        <taxon>Bacteria</taxon>
        <taxon>Pseudomonadati</taxon>
        <taxon>Pseudomonadota</taxon>
        <taxon>Alphaproteobacteria</taxon>
        <taxon>Hyphomicrobiales</taxon>
        <taxon>Methylocystaceae</taxon>
        <taxon>Methylosinus</taxon>
    </lineage>
</organism>
<protein>
    <recommendedName>
        <fullName evidence="1">N-acetyltransferase domain-containing protein</fullName>
    </recommendedName>
</protein>
<dbReference type="CDD" id="cd04301">
    <property type="entry name" value="NAT_SF"/>
    <property type="match status" value="1"/>
</dbReference>
<keyword evidence="3" id="KW-1185">Reference proteome</keyword>
<dbReference type="InterPro" id="IPR000182">
    <property type="entry name" value="GNAT_dom"/>
</dbReference>
<dbReference type="Gene3D" id="3.40.630.30">
    <property type="match status" value="1"/>
</dbReference>
<proteinExistence type="predicted"/>